<comment type="similarity">
    <text evidence="2 8">Belongs to the DHHC palmitoyltransferase family.</text>
</comment>
<dbReference type="GO" id="GO:0019706">
    <property type="term" value="F:protein-cysteine S-palmitoyltransferase activity"/>
    <property type="evidence" value="ECO:0007669"/>
    <property type="project" value="UniProtKB-EC"/>
</dbReference>
<comment type="domain">
    <text evidence="8">The DHHC domain is required for palmitoyltransferase activity.</text>
</comment>
<evidence type="ECO:0000256" key="5">
    <source>
        <dbReference type="ARBA" id="ARBA00022989"/>
    </source>
</evidence>
<keyword evidence="5 8" id="KW-1133">Transmembrane helix</keyword>
<feature type="non-terminal residue" evidence="11">
    <location>
        <position position="1"/>
    </location>
</feature>
<dbReference type="PANTHER" id="PTHR12246">
    <property type="entry name" value="PALMITOYLTRANSFERASE ZDHHC16"/>
    <property type="match status" value="1"/>
</dbReference>
<evidence type="ECO:0000256" key="4">
    <source>
        <dbReference type="ARBA" id="ARBA00022692"/>
    </source>
</evidence>
<gene>
    <name evidence="11" type="ORF">RJ640_018296</name>
</gene>
<keyword evidence="12" id="KW-1185">Reference proteome</keyword>
<comment type="catalytic activity">
    <reaction evidence="8">
        <text>L-cysteinyl-[protein] + hexadecanoyl-CoA = S-hexadecanoyl-L-cysteinyl-[protein] + CoA</text>
        <dbReference type="Rhea" id="RHEA:36683"/>
        <dbReference type="Rhea" id="RHEA-COMP:10131"/>
        <dbReference type="Rhea" id="RHEA-COMP:11032"/>
        <dbReference type="ChEBI" id="CHEBI:29950"/>
        <dbReference type="ChEBI" id="CHEBI:57287"/>
        <dbReference type="ChEBI" id="CHEBI:57379"/>
        <dbReference type="ChEBI" id="CHEBI:74151"/>
        <dbReference type="EC" id="2.3.1.225"/>
    </reaction>
</comment>
<keyword evidence="7 8" id="KW-0012">Acyltransferase</keyword>
<evidence type="ECO:0000256" key="3">
    <source>
        <dbReference type="ARBA" id="ARBA00022679"/>
    </source>
</evidence>
<reference evidence="11" key="1">
    <citation type="submission" date="2022-12" db="EMBL/GenBank/DDBJ databases">
        <title>Draft genome assemblies for two species of Escallonia (Escalloniales).</title>
        <authorList>
            <person name="Chanderbali A."/>
            <person name="Dervinis C."/>
            <person name="Anghel I."/>
            <person name="Soltis D."/>
            <person name="Soltis P."/>
            <person name="Zapata F."/>
        </authorList>
    </citation>
    <scope>NUCLEOTIDE SEQUENCE</scope>
    <source>
        <strain evidence="11">UCBG92.1500</strain>
        <tissue evidence="11">Leaf</tissue>
    </source>
</reference>
<dbReference type="Proteomes" id="UP001187471">
    <property type="component" value="Unassembled WGS sequence"/>
</dbReference>
<comment type="caution">
    <text evidence="11">The sequence shown here is derived from an EMBL/GenBank/DDBJ whole genome shotgun (WGS) entry which is preliminary data.</text>
</comment>
<dbReference type="EC" id="2.3.1.225" evidence="8"/>
<keyword evidence="9" id="KW-0732">Signal</keyword>
<evidence type="ECO:0000256" key="6">
    <source>
        <dbReference type="ARBA" id="ARBA00023136"/>
    </source>
</evidence>
<sequence length="313" mass="35242">MAMLHLLLLTSPSVFIFCGPNTVSRVAATRNILEAKTQDSVAFEPKTRHEESGIHGQVCVLADPGGVPPAYMPDIEHSSDSDPGAKKSYLEYQQVAHLSHCDKCAAYKPPRAHHCRVCRRCVLRMIYSVIVFPYWVQDHHCLWINNCVGHRNYKAFFVLVVYATVASMYSSVIIVLCTFRKEFDFNGRTPLKIFYITCGIMIVGLSLTLGTLLSWHIYLITQNMTTIEYYEGKRAAWLARKSGQNYRHPFNVGGYKNVTLVLGPNVMKWLCPTAVSHIKDGVDFPTARESLDAGILEIMQPLVAVMFLFTSSK</sequence>
<dbReference type="InterPro" id="IPR001594">
    <property type="entry name" value="Palmitoyltrfase_DHHC"/>
</dbReference>
<accession>A0AA88RN18</accession>
<evidence type="ECO:0000313" key="11">
    <source>
        <dbReference type="EMBL" id="KAK2992377.1"/>
    </source>
</evidence>
<feature type="transmembrane region" description="Helical" evidence="8">
    <location>
        <begin position="155"/>
        <end position="179"/>
    </location>
</feature>
<comment type="subcellular location">
    <subcellularLocation>
        <location evidence="1">Endomembrane system</location>
        <topology evidence="1">Multi-pass membrane protein</topology>
    </subcellularLocation>
</comment>
<evidence type="ECO:0000259" key="10">
    <source>
        <dbReference type="Pfam" id="PF01529"/>
    </source>
</evidence>
<dbReference type="InterPro" id="IPR039859">
    <property type="entry name" value="PFA4/ZDH16/20/ERF2-like"/>
</dbReference>
<evidence type="ECO:0000256" key="2">
    <source>
        <dbReference type="ARBA" id="ARBA00008574"/>
    </source>
</evidence>
<feature type="transmembrane region" description="Helical" evidence="8">
    <location>
        <begin position="191"/>
        <end position="218"/>
    </location>
</feature>
<dbReference type="EMBL" id="JAVXUO010000415">
    <property type="protein sequence ID" value="KAK2992377.1"/>
    <property type="molecule type" value="Genomic_DNA"/>
</dbReference>
<keyword evidence="3 8" id="KW-0808">Transferase</keyword>
<dbReference type="GO" id="GO:0012505">
    <property type="term" value="C:endomembrane system"/>
    <property type="evidence" value="ECO:0007669"/>
    <property type="project" value="UniProtKB-SubCell"/>
</dbReference>
<name>A0AA88RN18_9ASTE</name>
<keyword evidence="4 8" id="KW-0812">Transmembrane</keyword>
<organism evidence="11 12">
    <name type="scientific">Escallonia rubra</name>
    <dbReference type="NCBI Taxonomy" id="112253"/>
    <lineage>
        <taxon>Eukaryota</taxon>
        <taxon>Viridiplantae</taxon>
        <taxon>Streptophyta</taxon>
        <taxon>Embryophyta</taxon>
        <taxon>Tracheophyta</taxon>
        <taxon>Spermatophyta</taxon>
        <taxon>Magnoliopsida</taxon>
        <taxon>eudicotyledons</taxon>
        <taxon>Gunneridae</taxon>
        <taxon>Pentapetalae</taxon>
        <taxon>asterids</taxon>
        <taxon>campanulids</taxon>
        <taxon>Escalloniales</taxon>
        <taxon>Escalloniaceae</taxon>
        <taxon>Escallonia</taxon>
    </lineage>
</organism>
<proteinExistence type="inferred from homology"/>
<evidence type="ECO:0000256" key="1">
    <source>
        <dbReference type="ARBA" id="ARBA00004127"/>
    </source>
</evidence>
<protein>
    <recommendedName>
        <fullName evidence="8">S-acyltransferase</fullName>
        <ecNumber evidence="8">2.3.1.225</ecNumber>
    </recommendedName>
    <alternativeName>
        <fullName evidence="8">Palmitoyltransferase</fullName>
    </alternativeName>
</protein>
<evidence type="ECO:0000256" key="8">
    <source>
        <dbReference type="RuleBase" id="RU079119"/>
    </source>
</evidence>
<evidence type="ECO:0000313" key="12">
    <source>
        <dbReference type="Proteomes" id="UP001187471"/>
    </source>
</evidence>
<dbReference type="AlphaFoldDB" id="A0AA88RN18"/>
<dbReference type="Pfam" id="PF01529">
    <property type="entry name" value="DHHC"/>
    <property type="match status" value="1"/>
</dbReference>
<feature type="signal peptide" evidence="9">
    <location>
        <begin position="1"/>
        <end position="18"/>
    </location>
</feature>
<feature type="domain" description="Palmitoyltransferase DHHC" evidence="10">
    <location>
        <begin position="98"/>
        <end position="231"/>
    </location>
</feature>
<evidence type="ECO:0000256" key="9">
    <source>
        <dbReference type="SAM" id="SignalP"/>
    </source>
</evidence>
<feature type="chain" id="PRO_5041659921" description="S-acyltransferase" evidence="9">
    <location>
        <begin position="19"/>
        <end position="313"/>
    </location>
</feature>
<keyword evidence="6 8" id="KW-0472">Membrane</keyword>
<dbReference type="PROSITE" id="PS50216">
    <property type="entry name" value="DHHC"/>
    <property type="match status" value="1"/>
</dbReference>
<evidence type="ECO:0000256" key="7">
    <source>
        <dbReference type="ARBA" id="ARBA00023315"/>
    </source>
</evidence>